<dbReference type="InterPro" id="IPR011051">
    <property type="entry name" value="RmlC_Cupin_sf"/>
</dbReference>
<sequence length="303" mass="33435">MRSAEPIPRYYLYGEAPDDVELFFLHVEVIHRRSGANNWIIRAHAHPDHHQILLVSKGGGTLRVDETEWHFEAPALLVIPALSVHAIEFRAGSDGFVITVSTDFLTAAIEGDEALGTAFSGRARCVYNELGKIQSLVDAFQAVAREFVWQAPGRRIAIKAHLQRILITLARLQSASAQEDGSLHRRDSEIVVRYRELVEREFRQQPDLSAVAKALGVTTARLNQACRSVTGKTALTVMHDRLMIEAKRALLYTGMTAAEIAWSMGFADPAYFNRFFSRRAGLSPGAFRASKGLGPNAATARAG</sequence>
<reference evidence="5" key="2">
    <citation type="submission" date="2020-09" db="EMBL/GenBank/DDBJ databases">
        <authorList>
            <person name="Sun Q."/>
            <person name="Zhou Y."/>
        </authorList>
    </citation>
    <scope>NUCLEOTIDE SEQUENCE</scope>
    <source>
        <strain evidence="5">CGMCC 1.15725</strain>
    </source>
</reference>
<comment type="caution">
    <text evidence="5">The sequence shown here is derived from an EMBL/GenBank/DDBJ whole genome shotgun (WGS) entry which is preliminary data.</text>
</comment>
<dbReference type="PANTHER" id="PTHR43280">
    <property type="entry name" value="ARAC-FAMILY TRANSCRIPTIONAL REGULATOR"/>
    <property type="match status" value="1"/>
</dbReference>
<keyword evidence="1" id="KW-0805">Transcription regulation</keyword>
<dbReference type="PROSITE" id="PS01124">
    <property type="entry name" value="HTH_ARAC_FAMILY_2"/>
    <property type="match status" value="1"/>
</dbReference>
<dbReference type="EMBL" id="BMJQ01000002">
    <property type="protein sequence ID" value="GGF04136.1"/>
    <property type="molecule type" value="Genomic_DNA"/>
</dbReference>
<proteinExistence type="predicted"/>
<dbReference type="Pfam" id="PF02311">
    <property type="entry name" value="AraC_binding"/>
    <property type="match status" value="1"/>
</dbReference>
<evidence type="ECO:0000313" key="5">
    <source>
        <dbReference type="EMBL" id="GGF04136.1"/>
    </source>
</evidence>
<dbReference type="Gene3D" id="2.60.120.10">
    <property type="entry name" value="Jelly Rolls"/>
    <property type="match status" value="1"/>
</dbReference>
<dbReference type="Pfam" id="PF12833">
    <property type="entry name" value="HTH_18"/>
    <property type="match status" value="1"/>
</dbReference>
<evidence type="ECO:0000256" key="2">
    <source>
        <dbReference type="ARBA" id="ARBA00023125"/>
    </source>
</evidence>
<dbReference type="InterPro" id="IPR003313">
    <property type="entry name" value="AraC-bd"/>
</dbReference>
<dbReference type="Gene3D" id="1.10.10.60">
    <property type="entry name" value="Homeodomain-like"/>
    <property type="match status" value="1"/>
</dbReference>
<dbReference type="SUPFAM" id="SSF46689">
    <property type="entry name" value="Homeodomain-like"/>
    <property type="match status" value="1"/>
</dbReference>
<organism evidence="5 6">
    <name type="scientific">Aliidongia dinghuensis</name>
    <dbReference type="NCBI Taxonomy" id="1867774"/>
    <lineage>
        <taxon>Bacteria</taxon>
        <taxon>Pseudomonadati</taxon>
        <taxon>Pseudomonadota</taxon>
        <taxon>Alphaproteobacteria</taxon>
        <taxon>Rhodospirillales</taxon>
        <taxon>Dongiaceae</taxon>
        <taxon>Aliidongia</taxon>
    </lineage>
</organism>
<dbReference type="SMART" id="SM00342">
    <property type="entry name" value="HTH_ARAC"/>
    <property type="match status" value="1"/>
</dbReference>
<dbReference type="PANTHER" id="PTHR43280:SF32">
    <property type="entry name" value="TRANSCRIPTIONAL REGULATORY PROTEIN"/>
    <property type="match status" value="1"/>
</dbReference>
<keyword evidence="2" id="KW-0238">DNA-binding</keyword>
<accession>A0A8J2YQB7</accession>
<dbReference type="SUPFAM" id="SSF51182">
    <property type="entry name" value="RmlC-like cupins"/>
    <property type="match status" value="1"/>
</dbReference>
<dbReference type="InterPro" id="IPR047264">
    <property type="entry name" value="Cupin_HpaA-like_N"/>
</dbReference>
<keyword evidence="3" id="KW-0804">Transcription</keyword>
<reference evidence="5" key="1">
    <citation type="journal article" date="2014" name="Int. J. Syst. Evol. Microbiol.">
        <title>Complete genome sequence of Corynebacterium casei LMG S-19264T (=DSM 44701T), isolated from a smear-ripened cheese.</title>
        <authorList>
            <consortium name="US DOE Joint Genome Institute (JGI-PGF)"/>
            <person name="Walter F."/>
            <person name="Albersmeier A."/>
            <person name="Kalinowski J."/>
            <person name="Ruckert C."/>
        </authorList>
    </citation>
    <scope>NUCLEOTIDE SEQUENCE</scope>
    <source>
        <strain evidence="5">CGMCC 1.15725</strain>
    </source>
</reference>
<dbReference type="InterPro" id="IPR014710">
    <property type="entry name" value="RmlC-like_jellyroll"/>
</dbReference>
<feature type="domain" description="HTH araC/xylS-type" evidence="4">
    <location>
        <begin position="192"/>
        <end position="290"/>
    </location>
</feature>
<dbReference type="Proteomes" id="UP000646365">
    <property type="component" value="Unassembled WGS sequence"/>
</dbReference>
<dbReference type="GO" id="GO:0003700">
    <property type="term" value="F:DNA-binding transcription factor activity"/>
    <property type="evidence" value="ECO:0007669"/>
    <property type="project" value="InterPro"/>
</dbReference>
<evidence type="ECO:0000313" key="6">
    <source>
        <dbReference type="Proteomes" id="UP000646365"/>
    </source>
</evidence>
<evidence type="ECO:0000259" key="4">
    <source>
        <dbReference type="PROSITE" id="PS01124"/>
    </source>
</evidence>
<dbReference type="AlphaFoldDB" id="A0A8J2YQB7"/>
<dbReference type="CDD" id="cd06999">
    <property type="entry name" value="cupin_HpaA-like_N"/>
    <property type="match status" value="1"/>
</dbReference>
<dbReference type="InterPro" id="IPR018060">
    <property type="entry name" value="HTH_AraC"/>
</dbReference>
<evidence type="ECO:0000256" key="1">
    <source>
        <dbReference type="ARBA" id="ARBA00023015"/>
    </source>
</evidence>
<dbReference type="GO" id="GO:0043565">
    <property type="term" value="F:sequence-specific DNA binding"/>
    <property type="evidence" value="ECO:0007669"/>
    <property type="project" value="InterPro"/>
</dbReference>
<gene>
    <name evidence="5" type="ORF">GCM10011611_06930</name>
</gene>
<keyword evidence="6" id="KW-1185">Reference proteome</keyword>
<dbReference type="InterPro" id="IPR009057">
    <property type="entry name" value="Homeodomain-like_sf"/>
</dbReference>
<name>A0A8J2YQB7_9PROT</name>
<evidence type="ECO:0000256" key="3">
    <source>
        <dbReference type="ARBA" id="ARBA00023163"/>
    </source>
</evidence>
<protein>
    <submittedName>
        <fullName evidence="5">AraC family transcriptional regulator</fullName>
    </submittedName>
</protein>